<dbReference type="RefSeq" id="XP_008613599.1">
    <property type="nucleotide sequence ID" value="XM_008615377.1"/>
</dbReference>
<dbReference type="STRING" id="1156394.T0RKM7"/>
<dbReference type="CDD" id="cd06093">
    <property type="entry name" value="PX_domain"/>
    <property type="match status" value="1"/>
</dbReference>
<dbReference type="VEuPathDB" id="FungiDB:SDRG_09444"/>
<keyword evidence="4" id="KW-1185">Reference proteome</keyword>
<dbReference type="EMBL" id="JH767161">
    <property type="protein sequence ID" value="EQC32913.1"/>
    <property type="molecule type" value="Genomic_DNA"/>
</dbReference>
<organism evidence="3 4">
    <name type="scientific">Saprolegnia diclina (strain VS20)</name>
    <dbReference type="NCBI Taxonomy" id="1156394"/>
    <lineage>
        <taxon>Eukaryota</taxon>
        <taxon>Sar</taxon>
        <taxon>Stramenopiles</taxon>
        <taxon>Oomycota</taxon>
        <taxon>Saprolegniomycetes</taxon>
        <taxon>Saprolegniales</taxon>
        <taxon>Saprolegniaceae</taxon>
        <taxon>Saprolegnia</taxon>
    </lineage>
</organism>
<name>T0RKM7_SAPDV</name>
<accession>T0RKM7</accession>
<sequence>MEPATLADTSSVVSRTHKALAARLADAETAAIEARKATEVAIERNGHLCAENALLRTQMAALVAARAENEMVCANDRLKQHVLWLESELARATAISLVTAKVVASRVAVRDGRQYIEYKLQIETDRRGTLYVWHRYSTFRSLSASLHAKHPVVPDLPNTQLFGHSTAIAIEDRTARLNHFLDVACSVQDVPWAIRVDKDTVVYKRTQSPQVGARTEDELRATSSLSSLSSRQPLASHLLSNTTKSK</sequence>
<feature type="domain" description="PX" evidence="2">
    <location>
        <begin position="96"/>
        <end position="213"/>
    </location>
</feature>
<dbReference type="PROSITE" id="PS50195">
    <property type="entry name" value="PX"/>
    <property type="match status" value="1"/>
</dbReference>
<reference evidence="3 4" key="1">
    <citation type="submission" date="2012-04" db="EMBL/GenBank/DDBJ databases">
        <title>The Genome Sequence of Saprolegnia declina VS20.</title>
        <authorList>
            <consortium name="The Broad Institute Genome Sequencing Platform"/>
            <person name="Russ C."/>
            <person name="Nusbaum C."/>
            <person name="Tyler B."/>
            <person name="van West P."/>
            <person name="Dieguez-Uribeondo J."/>
            <person name="de Bruijn I."/>
            <person name="Tripathy S."/>
            <person name="Jiang R."/>
            <person name="Young S.K."/>
            <person name="Zeng Q."/>
            <person name="Gargeya S."/>
            <person name="Fitzgerald M."/>
            <person name="Haas B."/>
            <person name="Abouelleil A."/>
            <person name="Alvarado L."/>
            <person name="Arachchi H.M."/>
            <person name="Berlin A."/>
            <person name="Chapman S.B."/>
            <person name="Goldberg J."/>
            <person name="Griggs A."/>
            <person name="Gujja S."/>
            <person name="Hansen M."/>
            <person name="Howarth C."/>
            <person name="Imamovic A."/>
            <person name="Larimer J."/>
            <person name="McCowen C."/>
            <person name="Montmayeur A."/>
            <person name="Murphy C."/>
            <person name="Neiman D."/>
            <person name="Pearson M."/>
            <person name="Priest M."/>
            <person name="Roberts A."/>
            <person name="Saif S."/>
            <person name="Shea T."/>
            <person name="Sisk P."/>
            <person name="Sykes S."/>
            <person name="Wortman J."/>
            <person name="Nusbaum C."/>
            <person name="Birren B."/>
        </authorList>
    </citation>
    <scope>NUCLEOTIDE SEQUENCE [LARGE SCALE GENOMIC DNA]</scope>
    <source>
        <strain evidence="3 4">VS20</strain>
    </source>
</reference>
<evidence type="ECO:0000256" key="1">
    <source>
        <dbReference type="SAM" id="MobiDB-lite"/>
    </source>
</evidence>
<dbReference type="SUPFAM" id="SSF64268">
    <property type="entry name" value="PX domain"/>
    <property type="match status" value="1"/>
</dbReference>
<dbReference type="GO" id="GO:0035091">
    <property type="term" value="F:phosphatidylinositol binding"/>
    <property type="evidence" value="ECO:0007669"/>
    <property type="project" value="InterPro"/>
</dbReference>
<feature type="region of interest" description="Disordered" evidence="1">
    <location>
        <begin position="213"/>
        <end position="246"/>
    </location>
</feature>
<evidence type="ECO:0000313" key="4">
    <source>
        <dbReference type="Proteomes" id="UP000030762"/>
    </source>
</evidence>
<protein>
    <recommendedName>
        <fullName evidence="2">PX domain-containing protein</fullName>
    </recommendedName>
</protein>
<dbReference type="InterPro" id="IPR036871">
    <property type="entry name" value="PX_dom_sf"/>
</dbReference>
<dbReference type="Proteomes" id="UP000030762">
    <property type="component" value="Unassembled WGS sequence"/>
</dbReference>
<dbReference type="OMA" id="EMVCAND"/>
<dbReference type="Gene3D" id="3.30.1520.10">
    <property type="entry name" value="Phox-like domain"/>
    <property type="match status" value="1"/>
</dbReference>
<gene>
    <name evidence="3" type="ORF">SDRG_09444</name>
</gene>
<dbReference type="InterPro" id="IPR001683">
    <property type="entry name" value="PX_dom"/>
</dbReference>
<proteinExistence type="predicted"/>
<evidence type="ECO:0000259" key="2">
    <source>
        <dbReference type="PROSITE" id="PS50195"/>
    </source>
</evidence>
<dbReference type="InParanoid" id="T0RKM7"/>
<dbReference type="Pfam" id="PF00787">
    <property type="entry name" value="PX"/>
    <property type="match status" value="1"/>
</dbReference>
<dbReference type="eggNOG" id="KOG0160">
    <property type="taxonomic scope" value="Eukaryota"/>
</dbReference>
<dbReference type="AlphaFoldDB" id="T0RKM7"/>
<dbReference type="OrthoDB" id="5227681at2759"/>
<evidence type="ECO:0000313" key="3">
    <source>
        <dbReference type="EMBL" id="EQC32913.1"/>
    </source>
</evidence>
<dbReference type="GeneID" id="19950171"/>